<dbReference type="Pfam" id="PF07603">
    <property type="entry name" value="Lcl_C"/>
    <property type="match status" value="1"/>
</dbReference>
<dbReference type="SUPFAM" id="SSF141571">
    <property type="entry name" value="Pentapeptide repeat-like"/>
    <property type="match status" value="1"/>
</dbReference>
<accession>A1BG30</accession>
<organism evidence="3 4">
    <name type="scientific">Chlorobium phaeobacteroides (strain DSM 266 / SMG 266 / 2430)</name>
    <dbReference type="NCBI Taxonomy" id="290317"/>
    <lineage>
        <taxon>Bacteria</taxon>
        <taxon>Pseudomonadati</taxon>
        <taxon>Chlorobiota</taxon>
        <taxon>Chlorobiia</taxon>
        <taxon>Chlorobiales</taxon>
        <taxon>Chlorobiaceae</taxon>
        <taxon>Chlorobium/Pelodictyon group</taxon>
        <taxon>Chlorobium</taxon>
    </lineage>
</organism>
<keyword evidence="1" id="KW-0472">Membrane</keyword>
<reference evidence="3 4" key="1">
    <citation type="submission" date="2006-12" db="EMBL/GenBank/DDBJ databases">
        <title>Complete sequence of Chlorobium phaeobacteroides DSM 266.</title>
        <authorList>
            <consortium name="US DOE Joint Genome Institute"/>
            <person name="Copeland A."/>
            <person name="Lucas S."/>
            <person name="Lapidus A."/>
            <person name="Barry K."/>
            <person name="Detter J.C."/>
            <person name="Glavina del Rio T."/>
            <person name="Hammon N."/>
            <person name="Israni S."/>
            <person name="Pitluck S."/>
            <person name="Goltsman E."/>
            <person name="Schmutz J."/>
            <person name="Larimer F."/>
            <person name="Land M."/>
            <person name="Hauser L."/>
            <person name="Mikhailova N."/>
            <person name="Li T."/>
            <person name="Overmann J."/>
            <person name="Bryant D.A."/>
            <person name="Richardson P."/>
        </authorList>
    </citation>
    <scope>NUCLEOTIDE SEQUENCE [LARGE SCALE GENOMIC DNA]</scope>
    <source>
        <strain evidence="3 4">DSM 266</strain>
    </source>
</reference>
<dbReference type="eggNOG" id="COG1357">
    <property type="taxonomic scope" value="Bacteria"/>
</dbReference>
<dbReference type="PANTHER" id="PTHR14136:SF17">
    <property type="entry name" value="BTB_POZ DOMAIN-CONTAINING PROTEIN KCTD9"/>
    <property type="match status" value="1"/>
</dbReference>
<dbReference type="Gene3D" id="2.160.20.80">
    <property type="entry name" value="E3 ubiquitin-protein ligase SopA"/>
    <property type="match status" value="1"/>
</dbReference>
<dbReference type="HOGENOM" id="CLU_548244_0_0_10"/>
<feature type="domain" description="Lcl C-terminal" evidence="2">
    <location>
        <begin position="410"/>
        <end position="495"/>
    </location>
</feature>
<evidence type="ECO:0000259" key="2">
    <source>
        <dbReference type="Pfam" id="PF07603"/>
    </source>
</evidence>
<feature type="transmembrane region" description="Helical" evidence="1">
    <location>
        <begin position="185"/>
        <end position="204"/>
    </location>
</feature>
<keyword evidence="1" id="KW-1133">Transmembrane helix</keyword>
<feature type="transmembrane region" description="Helical" evidence="1">
    <location>
        <begin position="96"/>
        <end position="118"/>
    </location>
</feature>
<dbReference type="OrthoDB" id="9765957at2"/>
<keyword evidence="1" id="KW-0812">Transmembrane</keyword>
<dbReference type="InterPro" id="IPR011460">
    <property type="entry name" value="Lcl_C"/>
</dbReference>
<dbReference type="PANTHER" id="PTHR14136">
    <property type="entry name" value="BTB_POZ DOMAIN-CONTAINING PROTEIN KCTD9"/>
    <property type="match status" value="1"/>
</dbReference>
<feature type="transmembrane region" description="Helical" evidence="1">
    <location>
        <begin position="156"/>
        <end position="173"/>
    </location>
</feature>
<dbReference type="AlphaFoldDB" id="A1BG30"/>
<dbReference type="InterPro" id="IPR051082">
    <property type="entry name" value="Pentapeptide-BTB/POZ_domain"/>
</dbReference>
<dbReference type="KEGG" id="cph:Cpha266_1326"/>
<protein>
    <submittedName>
        <fullName evidence="3">Pentapeptide repeat protein</fullName>
    </submittedName>
</protein>
<evidence type="ECO:0000313" key="4">
    <source>
        <dbReference type="Proteomes" id="UP000008701"/>
    </source>
</evidence>
<dbReference type="Proteomes" id="UP000008701">
    <property type="component" value="Chromosome"/>
</dbReference>
<proteinExistence type="predicted"/>
<gene>
    <name evidence="3" type="ordered locus">Cpha266_1326</name>
</gene>
<evidence type="ECO:0000256" key="1">
    <source>
        <dbReference type="SAM" id="Phobius"/>
    </source>
</evidence>
<evidence type="ECO:0000313" key="3">
    <source>
        <dbReference type="EMBL" id="ABL65357.1"/>
    </source>
</evidence>
<dbReference type="EMBL" id="CP000492">
    <property type="protein sequence ID" value="ABL65357.1"/>
    <property type="molecule type" value="Genomic_DNA"/>
</dbReference>
<sequence>MPHRSFKQLLQQLRDRNRAPRKWWYPVPKTDPRHRDVIEQLHENHSKTINKTMFSLLGVGLYCLLKVLGESDKSLIVAITTIQTPLVGTSISFQSFLLIAPVLLVILVTYLHILYGYWLQLERKRKEINEAAEREGAPTIESIPSLFSFPDRLPRLFTNLIFYWFVPLTLWIMANKTFALSELRYPLFMIASVVTLAMLFLQIYRCQSKRWLRNSPRWVASGVLLLYMVYVSSNPESLRRPLNLQREDLHGSWLQGLDMAGADMNNANLQGANLSGADLRNVNLQNANLQEADLRNSKLQGADLRYAKFQKSIIGNADFEGAELDHADFRDAKENDPNRFKAANNYKCAFFSEGLLSELSLSPTHNQDLERIGTYYRGGKIAYIFQPGDQGYIEGEQHGVIAAITDLPGEDKYTWDAAIKACDELAENGYNDWRLPSQDELNQLYLNRSAVGGFAPGFYWSSTENAAFNAWLQNFDDGFQLDFIKNLEWRVRPVRAF</sequence>
<feature type="transmembrane region" description="Helical" evidence="1">
    <location>
        <begin position="216"/>
        <end position="233"/>
    </location>
</feature>
<name>A1BG30_CHLPD</name>
<dbReference type="Pfam" id="PF00805">
    <property type="entry name" value="Pentapeptide"/>
    <property type="match status" value="1"/>
</dbReference>
<keyword evidence="4" id="KW-1185">Reference proteome</keyword>
<dbReference type="InterPro" id="IPR001646">
    <property type="entry name" value="5peptide_repeat"/>
</dbReference>